<proteinExistence type="predicted"/>
<evidence type="ECO:0000313" key="2">
    <source>
        <dbReference type="EMBL" id="ACZ08453.1"/>
    </source>
</evidence>
<gene>
    <name evidence="2" type="ordered locus">Sterm_1594</name>
</gene>
<dbReference type="STRING" id="526218.Sterm_1594"/>
<dbReference type="EMBL" id="CP001739">
    <property type="protein sequence ID" value="ACZ08453.1"/>
    <property type="molecule type" value="Genomic_DNA"/>
</dbReference>
<dbReference type="HOGENOM" id="CLU_095691_0_0_0"/>
<keyword evidence="3" id="KW-1185">Reference proteome</keyword>
<feature type="domain" description="ATP-grasp" evidence="1">
    <location>
        <begin position="79"/>
        <end position="224"/>
    </location>
</feature>
<reference evidence="3" key="1">
    <citation type="submission" date="2009-09" db="EMBL/GenBank/DDBJ databases">
        <title>The complete chromosome of Sebaldella termitidis ATCC 33386.</title>
        <authorList>
            <consortium name="US DOE Joint Genome Institute (JGI-PGF)"/>
            <person name="Lucas S."/>
            <person name="Copeland A."/>
            <person name="Lapidus A."/>
            <person name="Glavina del Rio T."/>
            <person name="Dalin E."/>
            <person name="Tice H."/>
            <person name="Bruce D."/>
            <person name="Goodwin L."/>
            <person name="Pitluck S."/>
            <person name="Kyrpides N."/>
            <person name="Mavromatis K."/>
            <person name="Ivanova N."/>
            <person name="Mikhailova N."/>
            <person name="Sims D."/>
            <person name="Meincke L."/>
            <person name="Brettin T."/>
            <person name="Detter J.C."/>
            <person name="Han C."/>
            <person name="Larimer F."/>
            <person name="Land M."/>
            <person name="Hauser L."/>
            <person name="Markowitz V."/>
            <person name="Cheng J.F."/>
            <person name="Hugenholtz P."/>
            <person name="Woyke T."/>
            <person name="Wu D."/>
            <person name="Eisen J.A."/>
        </authorList>
    </citation>
    <scope>NUCLEOTIDE SEQUENCE [LARGE SCALE GENOMIC DNA]</scope>
    <source>
        <strain evidence="3">ATCC 33386 / NCTC 11300</strain>
    </source>
</reference>
<accession>D1AI69</accession>
<dbReference type="Proteomes" id="UP000000845">
    <property type="component" value="Chromosome"/>
</dbReference>
<dbReference type="KEGG" id="str:Sterm_1594"/>
<evidence type="ECO:0000259" key="1">
    <source>
        <dbReference type="Pfam" id="PF18299"/>
    </source>
</evidence>
<reference evidence="2 3" key="2">
    <citation type="journal article" date="2010" name="Stand. Genomic Sci.">
        <title>Complete genome sequence of Sebaldella termitidis type strain (NCTC 11300).</title>
        <authorList>
            <person name="Harmon-Smith M."/>
            <person name="Celia L."/>
            <person name="Chertkov O."/>
            <person name="Lapidus A."/>
            <person name="Copeland A."/>
            <person name="Glavina Del Rio T."/>
            <person name="Nolan M."/>
            <person name="Lucas S."/>
            <person name="Tice H."/>
            <person name="Cheng J.F."/>
            <person name="Han C."/>
            <person name="Detter J.C."/>
            <person name="Bruce D."/>
            <person name="Goodwin L."/>
            <person name="Pitluck S."/>
            <person name="Pati A."/>
            <person name="Liolios K."/>
            <person name="Ivanova N."/>
            <person name="Mavromatis K."/>
            <person name="Mikhailova N."/>
            <person name="Chen A."/>
            <person name="Palaniappan K."/>
            <person name="Land M."/>
            <person name="Hauser L."/>
            <person name="Chang Y.J."/>
            <person name="Jeffries C.D."/>
            <person name="Brettin T."/>
            <person name="Goker M."/>
            <person name="Beck B."/>
            <person name="Bristow J."/>
            <person name="Eisen J.A."/>
            <person name="Markowitz V."/>
            <person name="Hugenholtz P."/>
            <person name="Kyrpides N.C."/>
            <person name="Klenk H.P."/>
            <person name="Chen F."/>
        </authorList>
    </citation>
    <scope>NUCLEOTIDE SEQUENCE [LARGE SCALE GENOMIC DNA]</scope>
    <source>
        <strain evidence="3">ATCC 33386 / NCTC 11300</strain>
    </source>
</reference>
<evidence type="ECO:0000313" key="3">
    <source>
        <dbReference type="Proteomes" id="UP000000845"/>
    </source>
</evidence>
<dbReference type="eggNOG" id="ENOG502Z9P3">
    <property type="taxonomic scope" value="Bacteria"/>
</dbReference>
<dbReference type="Pfam" id="PF18299">
    <property type="entry name" value="R2K_2"/>
    <property type="match status" value="1"/>
</dbReference>
<organism evidence="2 3">
    <name type="scientific">Sebaldella termitidis (strain ATCC 33386 / NCTC 11300)</name>
    <dbReference type="NCBI Taxonomy" id="526218"/>
    <lineage>
        <taxon>Bacteria</taxon>
        <taxon>Fusobacteriati</taxon>
        <taxon>Fusobacteriota</taxon>
        <taxon>Fusobacteriia</taxon>
        <taxon>Fusobacteriales</taxon>
        <taxon>Leptotrichiaceae</taxon>
        <taxon>Sebaldella</taxon>
    </lineage>
</organism>
<sequence>MKPYLRIRENGEFATQSIAFAKEGFDILGIPTATFTHISQVPLSKGNMIVGFVNEVRGYLAQLGISTPDIDYPEELTKYLGRKIKKIAINNAEIFMNENSQQRYFIKPVIDKQFDAFIAEYLQDLARLKHFDKKTKIWISEYMKFESEFRCYIYNKKPLAICKYRGYAVGEIDYSIVLEMAETYVSAPVAYTLDVGLFESKLYLVEVNDAYSVQNYGLAVDKYVAWLMLRWSELSGQEVKKCFVTLNKILKGKK</sequence>
<name>D1AI69_SEBTE</name>
<protein>
    <recommendedName>
        <fullName evidence="1">ATP-grasp domain-containing protein</fullName>
    </recommendedName>
</protein>
<dbReference type="RefSeq" id="WP_012861049.1">
    <property type="nucleotide sequence ID" value="NC_013517.1"/>
</dbReference>
<dbReference type="InterPro" id="IPR041261">
    <property type="entry name" value="R2K_2"/>
</dbReference>
<dbReference type="AlphaFoldDB" id="D1AI69"/>